<comment type="caution">
    <text evidence="2">The sequence shown here is derived from an EMBL/GenBank/DDBJ whole genome shotgun (WGS) entry which is preliminary data.</text>
</comment>
<evidence type="ECO:0000313" key="4">
    <source>
        <dbReference type="Proteomes" id="UP000681967"/>
    </source>
</evidence>
<evidence type="ECO:0000313" key="2">
    <source>
        <dbReference type="EMBL" id="CAF4174481.1"/>
    </source>
</evidence>
<gene>
    <name evidence="2" type="ORF">BYL167_LOCUS22542</name>
    <name evidence="3" type="ORF">GIL414_LOCUS25554</name>
</gene>
<dbReference type="Proteomes" id="UP000681967">
    <property type="component" value="Unassembled WGS sequence"/>
</dbReference>
<accession>A0A8S2RM50</accession>
<name>A0A8S2RM50_9BILA</name>
<feature type="compositionally biased region" description="Basic and acidic residues" evidence="1">
    <location>
        <begin position="9"/>
        <end position="23"/>
    </location>
</feature>
<dbReference type="EMBL" id="CAJOBJ010035008">
    <property type="protein sequence ID" value="CAF4294515.1"/>
    <property type="molecule type" value="Genomic_DNA"/>
</dbReference>
<protein>
    <submittedName>
        <fullName evidence="2">Uncharacterized protein</fullName>
    </submittedName>
</protein>
<evidence type="ECO:0000256" key="1">
    <source>
        <dbReference type="SAM" id="MobiDB-lite"/>
    </source>
</evidence>
<dbReference type="EMBL" id="CAJOBH010013299">
    <property type="protein sequence ID" value="CAF4174481.1"/>
    <property type="molecule type" value="Genomic_DNA"/>
</dbReference>
<organism evidence="2 4">
    <name type="scientific">Rotaria magnacalcarata</name>
    <dbReference type="NCBI Taxonomy" id="392030"/>
    <lineage>
        <taxon>Eukaryota</taxon>
        <taxon>Metazoa</taxon>
        <taxon>Spiralia</taxon>
        <taxon>Gnathifera</taxon>
        <taxon>Rotifera</taxon>
        <taxon>Eurotatoria</taxon>
        <taxon>Bdelloidea</taxon>
        <taxon>Philodinida</taxon>
        <taxon>Philodinidae</taxon>
        <taxon>Rotaria</taxon>
    </lineage>
</organism>
<evidence type="ECO:0000313" key="3">
    <source>
        <dbReference type="EMBL" id="CAF4294515.1"/>
    </source>
</evidence>
<dbReference type="AlphaFoldDB" id="A0A8S2RM50"/>
<proteinExistence type="predicted"/>
<sequence>MIRPTTLTDESRGDTSQNNEEKSTPTAKSDAHVSVLDASTV</sequence>
<dbReference type="Proteomes" id="UP000681720">
    <property type="component" value="Unassembled WGS sequence"/>
</dbReference>
<reference evidence="2" key="1">
    <citation type="submission" date="2021-02" db="EMBL/GenBank/DDBJ databases">
        <authorList>
            <person name="Nowell W R."/>
        </authorList>
    </citation>
    <scope>NUCLEOTIDE SEQUENCE</scope>
</reference>
<feature type="region of interest" description="Disordered" evidence="1">
    <location>
        <begin position="1"/>
        <end position="41"/>
    </location>
</feature>
<feature type="non-terminal residue" evidence="2">
    <location>
        <position position="1"/>
    </location>
</feature>